<protein>
    <submittedName>
        <fullName evidence="2">Uncharacterized protein</fullName>
    </submittedName>
</protein>
<feature type="compositionally biased region" description="Basic and acidic residues" evidence="1">
    <location>
        <begin position="159"/>
        <end position="183"/>
    </location>
</feature>
<reference evidence="2 3" key="1">
    <citation type="submission" date="2014-04" db="EMBL/GenBank/DDBJ databases">
        <authorList>
            <consortium name="DOE Joint Genome Institute"/>
            <person name="Kuo A."/>
            <person name="Zuccaro A."/>
            <person name="Kohler A."/>
            <person name="Nagy L.G."/>
            <person name="Floudas D."/>
            <person name="Copeland A."/>
            <person name="Barry K.W."/>
            <person name="Cichocki N."/>
            <person name="Veneault-Fourrey C."/>
            <person name="LaButti K."/>
            <person name="Lindquist E.A."/>
            <person name="Lipzen A."/>
            <person name="Lundell T."/>
            <person name="Morin E."/>
            <person name="Murat C."/>
            <person name="Sun H."/>
            <person name="Tunlid A."/>
            <person name="Henrissat B."/>
            <person name="Grigoriev I.V."/>
            <person name="Hibbett D.S."/>
            <person name="Martin F."/>
            <person name="Nordberg H.P."/>
            <person name="Cantor M.N."/>
            <person name="Hua S.X."/>
        </authorList>
    </citation>
    <scope>NUCLEOTIDE SEQUENCE [LARGE SCALE GENOMIC DNA]</scope>
    <source>
        <strain evidence="2 3">MAFF 305830</strain>
    </source>
</reference>
<feature type="compositionally biased region" description="Low complexity" evidence="1">
    <location>
        <begin position="108"/>
        <end position="119"/>
    </location>
</feature>
<evidence type="ECO:0000313" key="2">
    <source>
        <dbReference type="EMBL" id="KIM24565.1"/>
    </source>
</evidence>
<evidence type="ECO:0000313" key="3">
    <source>
        <dbReference type="Proteomes" id="UP000054097"/>
    </source>
</evidence>
<dbReference type="HOGENOM" id="CLU_1222230_0_0_1"/>
<name>A0A0C3AIW0_SERVB</name>
<accession>A0A0C3AIW0</accession>
<keyword evidence="3" id="KW-1185">Reference proteome</keyword>
<sequence>MVVVIALIVAFIWYRRRLTRVGHLFFRTTPFIEAETYPDDKRPGQVIEVANLPTVKSSSLAPVSKQAVALVSTFSLLEKGTVAAAATITNEIPPLDAGDAGPSLNPTASSIAPPSVPLPSSSISGRVNITLQEYSMLRDQVRHLAALRQTGGLGVLNEDEGHSNYHEPPPEYVERGSDEGSQP</sequence>
<dbReference type="STRING" id="933852.A0A0C3AIW0"/>
<gene>
    <name evidence="2" type="ORF">M408DRAFT_26861</name>
</gene>
<reference evidence="3" key="2">
    <citation type="submission" date="2015-01" db="EMBL/GenBank/DDBJ databases">
        <title>Evolutionary Origins and Diversification of the Mycorrhizal Mutualists.</title>
        <authorList>
            <consortium name="DOE Joint Genome Institute"/>
            <consortium name="Mycorrhizal Genomics Consortium"/>
            <person name="Kohler A."/>
            <person name="Kuo A."/>
            <person name="Nagy L.G."/>
            <person name="Floudas D."/>
            <person name="Copeland A."/>
            <person name="Barry K.W."/>
            <person name="Cichocki N."/>
            <person name="Veneault-Fourrey C."/>
            <person name="LaButti K."/>
            <person name="Lindquist E.A."/>
            <person name="Lipzen A."/>
            <person name="Lundell T."/>
            <person name="Morin E."/>
            <person name="Murat C."/>
            <person name="Riley R."/>
            <person name="Ohm R."/>
            <person name="Sun H."/>
            <person name="Tunlid A."/>
            <person name="Henrissat B."/>
            <person name="Grigoriev I.V."/>
            <person name="Hibbett D.S."/>
            <person name="Martin F."/>
        </authorList>
    </citation>
    <scope>NUCLEOTIDE SEQUENCE [LARGE SCALE GENOMIC DNA]</scope>
    <source>
        <strain evidence="3">MAFF 305830</strain>
    </source>
</reference>
<feature type="region of interest" description="Disordered" evidence="1">
    <location>
        <begin position="154"/>
        <end position="183"/>
    </location>
</feature>
<evidence type="ECO:0000256" key="1">
    <source>
        <dbReference type="SAM" id="MobiDB-lite"/>
    </source>
</evidence>
<proteinExistence type="predicted"/>
<organism evidence="2 3">
    <name type="scientific">Serendipita vermifera MAFF 305830</name>
    <dbReference type="NCBI Taxonomy" id="933852"/>
    <lineage>
        <taxon>Eukaryota</taxon>
        <taxon>Fungi</taxon>
        <taxon>Dikarya</taxon>
        <taxon>Basidiomycota</taxon>
        <taxon>Agaricomycotina</taxon>
        <taxon>Agaricomycetes</taxon>
        <taxon>Sebacinales</taxon>
        <taxon>Serendipitaceae</taxon>
        <taxon>Serendipita</taxon>
    </lineage>
</organism>
<dbReference type="EMBL" id="KN824322">
    <property type="protein sequence ID" value="KIM24565.1"/>
    <property type="molecule type" value="Genomic_DNA"/>
</dbReference>
<feature type="region of interest" description="Disordered" evidence="1">
    <location>
        <begin position="97"/>
        <end position="119"/>
    </location>
</feature>
<dbReference type="AlphaFoldDB" id="A0A0C3AIW0"/>
<dbReference type="Proteomes" id="UP000054097">
    <property type="component" value="Unassembled WGS sequence"/>
</dbReference>